<evidence type="ECO:0000256" key="1">
    <source>
        <dbReference type="SAM" id="MobiDB-lite"/>
    </source>
</evidence>
<sequence>MAGGAQPSNTAYSDAERQRDEIFTHDLTDAVLNPEFQRFMTTMQSEYRGSDSNWSSWEQAAPAADEFVLQLERALAALGDTGPPGGSGLNNGNSEPSFQELVEQLGLAGDVSKEQLDALAAAPQLTQRLISEVEALLERQRAGTDTAACLSQ</sequence>
<dbReference type="AlphaFoldDB" id="A0A7S0AJD3"/>
<feature type="compositionally biased region" description="Polar residues" evidence="1">
    <location>
        <begin position="1"/>
        <end position="12"/>
    </location>
</feature>
<accession>A0A7S0AJD3</accession>
<feature type="region of interest" description="Disordered" evidence="1">
    <location>
        <begin position="1"/>
        <end position="25"/>
    </location>
</feature>
<dbReference type="EMBL" id="HBEG01028429">
    <property type="protein sequence ID" value="CAD8365249.1"/>
    <property type="molecule type" value="Transcribed_RNA"/>
</dbReference>
<name>A0A7S0AJD3_9DINO</name>
<reference evidence="2" key="1">
    <citation type="submission" date="2021-01" db="EMBL/GenBank/DDBJ databases">
        <authorList>
            <person name="Corre E."/>
            <person name="Pelletier E."/>
            <person name="Niang G."/>
            <person name="Scheremetjew M."/>
            <person name="Finn R."/>
            <person name="Kale V."/>
            <person name="Holt S."/>
            <person name="Cochrane G."/>
            <person name="Meng A."/>
            <person name="Brown T."/>
            <person name="Cohen L."/>
        </authorList>
    </citation>
    <scope>NUCLEOTIDE SEQUENCE</scope>
    <source>
        <strain evidence="2">Pbaha01</strain>
    </source>
</reference>
<organism evidence="2">
    <name type="scientific">Pyrodinium bahamense</name>
    <dbReference type="NCBI Taxonomy" id="73915"/>
    <lineage>
        <taxon>Eukaryota</taxon>
        <taxon>Sar</taxon>
        <taxon>Alveolata</taxon>
        <taxon>Dinophyceae</taxon>
        <taxon>Gonyaulacales</taxon>
        <taxon>Pyrocystaceae</taxon>
        <taxon>Pyrodinium</taxon>
    </lineage>
</organism>
<gene>
    <name evidence="2" type="ORF">PBAH0796_LOCUS17285</name>
</gene>
<feature type="compositionally biased region" description="Basic and acidic residues" evidence="1">
    <location>
        <begin position="14"/>
        <end position="25"/>
    </location>
</feature>
<protein>
    <submittedName>
        <fullName evidence="2">Uncharacterized protein</fullName>
    </submittedName>
</protein>
<proteinExistence type="predicted"/>
<evidence type="ECO:0000313" key="2">
    <source>
        <dbReference type="EMBL" id="CAD8365249.1"/>
    </source>
</evidence>